<evidence type="ECO:0000313" key="4">
    <source>
        <dbReference type="Proteomes" id="UP001434883"/>
    </source>
</evidence>
<keyword evidence="4" id="KW-1185">Reference proteome</keyword>
<dbReference type="Proteomes" id="UP001434883">
    <property type="component" value="Unassembled WGS sequence"/>
</dbReference>
<sequence length="564" mass="67159">MTENGQQMEQTENVENVDNVLKRRIMKCQEFWTNEWKKQYTEDEVFWKNEIISLNLKSDGLIRENSQLQMKYEASLSKNEALKREFQEKYTAREAEIAEELRKHLGQIETLSNLNSIENKRFEEFRKNTVNKEEYISALENEIKQYQQTILDKTHEFESALTQMKAEIVEAKNNLKKQTMYLESEKSQTQAVKLEKMKSEQAVQKLEAELCKFKEKQEKLKTKVAGLEELLQQQKKKTMENNFHHNRDNENLKAIIESQKCHIIEMRRNEVGKNKAVTKLETKINELERIIKVLHQESFSQKSERNKLLNDLSNEKGKTCILKVSLHERVEMNKNLVAEQEKEREKHKELIRTIKSKTLENRLLKKKYDFLEARYKNGNPEMDKCKLKIKQLENKIISMQCDIQNCVDVFDCPKKFLHYFIQLKSKHLDNTKMTEVDSQFEVFHRYINRLKHSFNKTIASQNREKEKIKNMASKEKNMLYQNSAKAYEALQKCKTLEEEKKALEKKLRMTEKELQILKNPAKSKVQCLPNLANQKIRSTKYETAPRIKQSTHRVSRRSPQIQRR</sequence>
<protein>
    <submittedName>
        <fullName evidence="3">Uncharacterized protein</fullName>
    </submittedName>
</protein>
<keyword evidence="1" id="KW-0175">Coiled coil</keyword>
<feature type="region of interest" description="Disordered" evidence="2">
    <location>
        <begin position="538"/>
        <end position="564"/>
    </location>
</feature>
<organism evidence="3 4">
    <name type="scientific">Xenoophorus captivus</name>
    <dbReference type="NCBI Taxonomy" id="1517983"/>
    <lineage>
        <taxon>Eukaryota</taxon>
        <taxon>Metazoa</taxon>
        <taxon>Chordata</taxon>
        <taxon>Craniata</taxon>
        <taxon>Vertebrata</taxon>
        <taxon>Euteleostomi</taxon>
        <taxon>Actinopterygii</taxon>
        <taxon>Neopterygii</taxon>
        <taxon>Teleostei</taxon>
        <taxon>Neoteleostei</taxon>
        <taxon>Acanthomorphata</taxon>
        <taxon>Ovalentaria</taxon>
        <taxon>Atherinomorphae</taxon>
        <taxon>Cyprinodontiformes</taxon>
        <taxon>Goodeidae</taxon>
        <taxon>Xenoophorus</taxon>
    </lineage>
</organism>
<accession>A0ABV0RFH4</accession>
<feature type="compositionally biased region" description="Basic residues" evidence="2">
    <location>
        <begin position="549"/>
        <end position="564"/>
    </location>
</feature>
<evidence type="ECO:0000256" key="1">
    <source>
        <dbReference type="SAM" id="Coils"/>
    </source>
</evidence>
<feature type="coiled-coil region" evidence="1">
    <location>
        <begin position="330"/>
        <end position="402"/>
    </location>
</feature>
<feature type="coiled-coil region" evidence="1">
    <location>
        <begin position="129"/>
        <end position="237"/>
    </location>
</feature>
<evidence type="ECO:0000313" key="3">
    <source>
        <dbReference type="EMBL" id="MEQ2206899.1"/>
    </source>
</evidence>
<comment type="caution">
    <text evidence="3">The sequence shown here is derived from an EMBL/GenBank/DDBJ whole genome shotgun (WGS) entry which is preliminary data.</text>
</comment>
<proteinExistence type="predicted"/>
<dbReference type="EMBL" id="JAHRIN010043464">
    <property type="protein sequence ID" value="MEQ2206899.1"/>
    <property type="molecule type" value="Genomic_DNA"/>
</dbReference>
<evidence type="ECO:0000256" key="2">
    <source>
        <dbReference type="SAM" id="MobiDB-lite"/>
    </source>
</evidence>
<gene>
    <name evidence="3" type="ORF">XENOCAPTIV_004328</name>
</gene>
<feature type="coiled-coil region" evidence="1">
    <location>
        <begin position="486"/>
        <end position="513"/>
    </location>
</feature>
<name>A0ABV0RFH4_9TELE</name>
<reference evidence="3 4" key="1">
    <citation type="submission" date="2021-06" db="EMBL/GenBank/DDBJ databases">
        <authorList>
            <person name="Palmer J.M."/>
        </authorList>
    </citation>
    <scope>NUCLEOTIDE SEQUENCE [LARGE SCALE GENOMIC DNA]</scope>
    <source>
        <strain evidence="3 4">XC_2019</strain>
        <tissue evidence="3">Muscle</tissue>
    </source>
</reference>